<dbReference type="InterPro" id="IPR011766">
    <property type="entry name" value="TPP_enzyme_TPP-bd"/>
</dbReference>
<dbReference type="CDD" id="cd07035">
    <property type="entry name" value="TPP_PYR_POX_like"/>
    <property type="match status" value="1"/>
</dbReference>
<sequence length="514" mass="53974">MNGAESLVKTLLAGGVDVCFANPGTSEMHFVAALDQHPEMRCILGLHETVVTGAADGYARMADKPAATLLHLGPGLGNGLANIHNARRARTPMINVVGEHKTEHLAYNAPLTTDIEGIAWPVSDWVRTFASADTVGRDTADAIRAAQTAPGQISTLILPADIAWTESNGPAPAPDIPDAPVASGKAIDRIAELLKSDEPVALMIGDRALREDGLDLAGRIAAKTGAVLFAPLSNKRVARGAGRVPVNRVPYVVEQAQAMLSAYKHLVLVGAKEPVAFFGYPNTPSRLVPDDCAVHLLAEAHYDLVGTLDALVDAVGARGSAPVVNELNRPALPTGAIDQDKIAVMLTAMLPDNAVVADESITTGRQFFPMTNAAAEHDWLQITGGAIGIGPPLAAGAAIGAPGRKVVSLQADGAGLYSAQALWTQAREGLDVTTLVFANHSYAILQGEMRKVGVQNPGRNAVDMLSLDRPKIDWVHLAKSYGVQASRATTMEELCDQFGRGLAEPGPYLVEVSL</sequence>
<keyword evidence="6" id="KW-1185">Reference proteome</keyword>
<dbReference type="CDD" id="cd02002">
    <property type="entry name" value="TPP_BFDC"/>
    <property type="match status" value="1"/>
</dbReference>
<dbReference type="InterPro" id="IPR012001">
    <property type="entry name" value="Thiamin_PyroP_enz_TPP-bd_dom"/>
</dbReference>
<organism evidence="5 6">
    <name type="scientific">Hwanghaeella grinnelliae</name>
    <dbReference type="NCBI Taxonomy" id="2500179"/>
    <lineage>
        <taxon>Bacteria</taxon>
        <taxon>Pseudomonadati</taxon>
        <taxon>Pseudomonadota</taxon>
        <taxon>Alphaproteobacteria</taxon>
        <taxon>Rhodospirillales</taxon>
        <taxon>Rhodospirillaceae</taxon>
        <taxon>Hwanghaeella</taxon>
    </lineage>
</organism>
<evidence type="ECO:0000256" key="1">
    <source>
        <dbReference type="ARBA" id="ARBA00007812"/>
    </source>
</evidence>
<name>A0A437QJL1_9PROT</name>
<proteinExistence type="inferred from homology"/>
<comment type="caution">
    <text evidence="5">The sequence shown here is derived from an EMBL/GenBank/DDBJ whole genome shotgun (WGS) entry which is preliminary data.</text>
</comment>
<dbReference type="Proteomes" id="UP000287447">
    <property type="component" value="Unassembled WGS sequence"/>
</dbReference>
<evidence type="ECO:0000313" key="6">
    <source>
        <dbReference type="Proteomes" id="UP000287447"/>
    </source>
</evidence>
<dbReference type="AlphaFoldDB" id="A0A437QJL1"/>
<comment type="similarity">
    <text evidence="1">Belongs to the TPP enzyme family.</text>
</comment>
<dbReference type="InterPro" id="IPR029061">
    <property type="entry name" value="THDP-binding"/>
</dbReference>
<dbReference type="Pfam" id="PF02775">
    <property type="entry name" value="TPP_enzyme_C"/>
    <property type="match status" value="1"/>
</dbReference>
<accession>A0A437QJL1</accession>
<dbReference type="Pfam" id="PF02776">
    <property type="entry name" value="TPP_enzyme_N"/>
    <property type="match status" value="1"/>
</dbReference>
<dbReference type="GO" id="GO:0030976">
    <property type="term" value="F:thiamine pyrophosphate binding"/>
    <property type="evidence" value="ECO:0007669"/>
    <property type="project" value="InterPro"/>
</dbReference>
<feature type="domain" description="Thiamine pyrophosphate enzyme TPP-binding" evidence="3">
    <location>
        <begin position="381"/>
        <end position="512"/>
    </location>
</feature>
<dbReference type="GO" id="GO:0003984">
    <property type="term" value="F:acetolactate synthase activity"/>
    <property type="evidence" value="ECO:0007669"/>
    <property type="project" value="TreeGrafter"/>
</dbReference>
<dbReference type="SUPFAM" id="SSF52518">
    <property type="entry name" value="Thiamin diphosphate-binding fold (THDP-binding)"/>
    <property type="match status" value="2"/>
</dbReference>
<feature type="domain" description="Thiamine pyrophosphate enzyme N-terminal TPP-binding" evidence="4">
    <location>
        <begin position="1"/>
        <end position="106"/>
    </location>
</feature>
<evidence type="ECO:0000313" key="5">
    <source>
        <dbReference type="EMBL" id="RVU34693.1"/>
    </source>
</evidence>
<evidence type="ECO:0000259" key="4">
    <source>
        <dbReference type="Pfam" id="PF02776"/>
    </source>
</evidence>
<dbReference type="RefSeq" id="WP_127766758.1">
    <property type="nucleotide sequence ID" value="NZ_SADE01000003.1"/>
</dbReference>
<dbReference type="PANTHER" id="PTHR18968">
    <property type="entry name" value="THIAMINE PYROPHOSPHATE ENZYMES"/>
    <property type="match status" value="1"/>
</dbReference>
<evidence type="ECO:0000256" key="2">
    <source>
        <dbReference type="ARBA" id="ARBA00023052"/>
    </source>
</evidence>
<dbReference type="NCBIfam" id="NF005760">
    <property type="entry name" value="PRK07586.1"/>
    <property type="match status" value="1"/>
</dbReference>
<dbReference type="Gene3D" id="3.40.50.970">
    <property type="match status" value="2"/>
</dbReference>
<dbReference type="GO" id="GO:0050660">
    <property type="term" value="F:flavin adenine dinucleotide binding"/>
    <property type="evidence" value="ECO:0007669"/>
    <property type="project" value="TreeGrafter"/>
</dbReference>
<dbReference type="EMBL" id="SADE01000003">
    <property type="protein sequence ID" value="RVU34693.1"/>
    <property type="molecule type" value="Genomic_DNA"/>
</dbReference>
<keyword evidence="2" id="KW-0786">Thiamine pyrophosphate</keyword>
<dbReference type="PANTHER" id="PTHR18968:SF86">
    <property type="entry name" value="ACETOLACTATE SYNTHASE LARGE SUBUNIT ILVX-RELATED"/>
    <property type="match status" value="1"/>
</dbReference>
<dbReference type="OrthoDB" id="9773408at2"/>
<reference evidence="6" key="1">
    <citation type="submission" date="2019-01" db="EMBL/GenBank/DDBJ databases">
        <title>Gri0909 isolated from a small marine red alga.</title>
        <authorList>
            <person name="Kim J."/>
            <person name="Jeong S.E."/>
            <person name="Jeon C.O."/>
        </authorList>
    </citation>
    <scope>NUCLEOTIDE SEQUENCE [LARGE SCALE GENOMIC DNA]</scope>
    <source>
        <strain evidence="6">Gri0909</strain>
    </source>
</reference>
<protein>
    <submittedName>
        <fullName evidence="5">Acetolactate synthase large subunit</fullName>
    </submittedName>
</protein>
<evidence type="ECO:0000259" key="3">
    <source>
        <dbReference type="Pfam" id="PF02775"/>
    </source>
</evidence>
<dbReference type="InterPro" id="IPR045229">
    <property type="entry name" value="TPP_enz"/>
</dbReference>
<dbReference type="GO" id="GO:0044281">
    <property type="term" value="P:small molecule metabolic process"/>
    <property type="evidence" value="ECO:0007669"/>
    <property type="project" value="UniProtKB-ARBA"/>
</dbReference>
<gene>
    <name evidence="5" type="ORF">EOI86_17725</name>
</gene>